<comment type="caution">
    <text evidence="3">The sequence shown here is derived from an EMBL/GenBank/DDBJ whole genome shotgun (WGS) entry which is preliminary data.</text>
</comment>
<accession>A0A132EBZ8</accession>
<dbReference type="RefSeq" id="WP_060245569.1">
    <property type="nucleotide sequence ID" value="NZ_LPJR01000067.1"/>
</dbReference>
<dbReference type="InterPro" id="IPR006286">
    <property type="entry name" value="C56_PfpI-like"/>
</dbReference>
<evidence type="ECO:0000259" key="2">
    <source>
        <dbReference type="Pfam" id="PF01965"/>
    </source>
</evidence>
<protein>
    <submittedName>
        <fullName evidence="3">Permease</fullName>
    </submittedName>
</protein>
<dbReference type="PANTHER" id="PTHR42733">
    <property type="entry name" value="DJ-1 PROTEIN"/>
    <property type="match status" value="1"/>
</dbReference>
<dbReference type="Proteomes" id="UP000062912">
    <property type="component" value="Unassembled WGS sequence"/>
</dbReference>
<dbReference type="PROSITE" id="PS51276">
    <property type="entry name" value="PEPTIDASE_C56_PFPI"/>
    <property type="match status" value="1"/>
</dbReference>
<reference evidence="3 4" key="1">
    <citation type="submission" date="2015-11" db="EMBL/GenBank/DDBJ databases">
        <title>Expanding the genomic diversity of Burkholderia species for the development of highly accurate diagnostics.</title>
        <authorList>
            <person name="Sahl J."/>
            <person name="Keim P."/>
            <person name="Wagner D."/>
        </authorList>
    </citation>
    <scope>NUCLEOTIDE SEQUENCE [LARGE SCALE GENOMIC DNA]</scope>
    <source>
        <strain evidence="3 4">MSMB368WGS</strain>
    </source>
</reference>
<feature type="domain" description="DJ-1/PfpI" evidence="2">
    <location>
        <begin position="9"/>
        <end position="174"/>
    </location>
</feature>
<organism evidence="3 4">
    <name type="scientific">Burkholderia pseudomultivorans</name>
    <dbReference type="NCBI Taxonomy" id="1207504"/>
    <lineage>
        <taxon>Bacteria</taxon>
        <taxon>Pseudomonadati</taxon>
        <taxon>Pseudomonadota</taxon>
        <taxon>Betaproteobacteria</taxon>
        <taxon>Burkholderiales</taxon>
        <taxon>Burkholderiaceae</taxon>
        <taxon>Burkholderia</taxon>
        <taxon>Burkholderia cepacia complex</taxon>
    </lineage>
</organism>
<dbReference type="AlphaFoldDB" id="A0A132EBZ8"/>
<dbReference type="NCBIfam" id="TIGR01382">
    <property type="entry name" value="PfpI"/>
    <property type="match status" value="1"/>
</dbReference>
<dbReference type="EMBL" id="LPJR01000067">
    <property type="protein sequence ID" value="KWF22778.1"/>
    <property type="molecule type" value="Genomic_DNA"/>
</dbReference>
<dbReference type="InterPro" id="IPR002818">
    <property type="entry name" value="DJ-1/PfpI"/>
</dbReference>
<dbReference type="Pfam" id="PF01965">
    <property type="entry name" value="DJ-1_PfpI"/>
    <property type="match status" value="1"/>
</dbReference>
<gene>
    <name evidence="3" type="ORF">WT56_01130</name>
</gene>
<name>A0A132EBZ8_9BURK</name>
<dbReference type="SUPFAM" id="SSF52317">
    <property type="entry name" value="Class I glutamine amidotransferase-like"/>
    <property type="match status" value="1"/>
</dbReference>
<dbReference type="PANTHER" id="PTHR42733:SF12">
    <property type="entry name" value="PROTEINASE"/>
    <property type="match status" value="1"/>
</dbReference>
<dbReference type="CDD" id="cd03134">
    <property type="entry name" value="GATase1_PfpI_like"/>
    <property type="match status" value="1"/>
</dbReference>
<evidence type="ECO:0000313" key="4">
    <source>
        <dbReference type="Proteomes" id="UP000062912"/>
    </source>
</evidence>
<proteinExistence type="inferred from homology"/>
<dbReference type="InterPro" id="IPR029062">
    <property type="entry name" value="Class_I_gatase-like"/>
</dbReference>
<dbReference type="Gene3D" id="3.40.50.880">
    <property type="match status" value="1"/>
</dbReference>
<dbReference type="OrthoDB" id="9792284at2"/>
<comment type="similarity">
    <text evidence="1">Belongs to the peptidase C56 family.</text>
</comment>
<sequence>MSGKLAHCKVAILAVDGFEEAELVEPQRALTAEGAQVDVISRQPGEIQGFRHVDKGRRVKVDHTFDDVREGDYDAIVLPGGVVNGDAMRMIPAAREFVTAAAGANKPIAVICHGGWLLVSSGLVDGRTMTSWPSLQDDIRNAGGKWVDQQVVRDGNLISSRKPDDLVAFNGALVDCLAAAAAGT</sequence>
<evidence type="ECO:0000313" key="3">
    <source>
        <dbReference type="EMBL" id="KWF22778.1"/>
    </source>
</evidence>
<evidence type="ECO:0000256" key="1">
    <source>
        <dbReference type="ARBA" id="ARBA00008542"/>
    </source>
</evidence>